<feature type="compositionally biased region" description="Low complexity" evidence="1">
    <location>
        <begin position="309"/>
        <end position="326"/>
    </location>
</feature>
<feature type="compositionally biased region" description="Basic residues" evidence="1">
    <location>
        <begin position="511"/>
        <end position="523"/>
    </location>
</feature>
<proteinExistence type="predicted"/>
<feature type="region of interest" description="Disordered" evidence="1">
    <location>
        <begin position="475"/>
        <end position="611"/>
    </location>
</feature>
<gene>
    <name evidence="2" type="ORF">AVDCRST_MAG57-1869</name>
</gene>
<evidence type="ECO:0000313" key="2">
    <source>
        <dbReference type="EMBL" id="CAA9232025.1"/>
    </source>
</evidence>
<reference evidence="2" key="1">
    <citation type="submission" date="2020-02" db="EMBL/GenBank/DDBJ databases">
        <authorList>
            <person name="Meier V. D."/>
        </authorList>
    </citation>
    <scope>NUCLEOTIDE SEQUENCE</scope>
    <source>
        <strain evidence="2">AVDCRST_MAG57</strain>
    </source>
</reference>
<feature type="compositionally biased region" description="Basic and acidic residues" evidence="1">
    <location>
        <begin position="380"/>
        <end position="393"/>
    </location>
</feature>
<feature type="compositionally biased region" description="Basic residues" evidence="1">
    <location>
        <begin position="212"/>
        <end position="223"/>
    </location>
</feature>
<sequence>EGPKSRFWPLGGGPGAGGDRGRHAGGDREGGRDLDRPDVALADDPRRARLPRRHPRPAAAQAHRSLVLGAGAPGGARLPDRHDERRRRLLPQRRLPVRGGHRPPARPVRDRAGVRGGPGHRTAGGRRLRPGVRPPRRHRRRGAGLHAVGGDQRVRGRPDGPADQAVGPRGAQRVGAEDHDPQLADARLAGRRPGRRVLGLPGRGAAAGRAVRALRRGRGRGLLRGHPGELHRGLPPGDPQPDPRRQLCLGGLRRARRRRGTAAAPPADHADHGLDEGRAAGHRLHRHRPAGEGPDQPLRRLRRRQLPQEVAGADPAQPGRDAGADGPARRQRRRRPADRDAVPGERDAADPDLPGAHQRADVRHPAAARGARGRAGQGHRRPDAGRPGDDPLHRGLRHGLRRRALPHARGARRRLGWALLRRRRGHDPRRPRLPEPADRVHRVALPAAGRAARAGRGLRWRRALPRRLRLREAHPGAARRALHVDRRPLDPRLLGRQGRQGRPAVLDHRRPGWPRRARGRRAGGRGAAAGRNGRAHPDDGRRRLGRPPGPPGRRGAARSRLAQGERRRSPRGLRRGRGRGRDGRRGRHGSAAGRAAGGPHRRGAVLRPRPRLRHAVRRRCLQRVRRAL</sequence>
<feature type="compositionally biased region" description="Basic residues" evidence="1">
    <location>
        <begin position="123"/>
        <end position="143"/>
    </location>
</feature>
<feature type="region of interest" description="Disordered" evidence="1">
    <location>
        <begin position="309"/>
        <end position="395"/>
    </location>
</feature>
<feature type="compositionally biased region" description="Low complexity" evidence="1">
    <location>
        <begin position="491"/>
        <end position="503"/>
    </location>
</feature>
<feature type="compositionally biased region" description="Basic and acidic residues" evidence="1">
    <location>
        <begin position="19"/>
        <end position="47"/>
    </location>
</feature>
<feature type="compositionally biased region" description="Basic and acidic residues" evidence="1">
    <location>
        <begin position="337"/>
        <end position="349"/>
    </location>
</feature>
<protein>
    <submittedName>
        <fullName evidence="2">N-methylhydantoinase B</fullName>
        <ecNumber evidence="2">3.5.2.14</ecNumber>
    </submittedName>
</protein>
<feature type="compositionally biased region" description="Low complexity" evidence="1">
    <location>
        <begin position="589"/>
        <end position="598"/>
    </location>
</feature>
<feature type="region of interest" description="Disordered" evidence="1">
    <location>
        <begin position="1"/>
        <end position="275"/>
    </location>
</feature>
<organism evidence="2">
    <name type="scientific">uncultured Blastococcus sp</name>
    <dbReference type="NCBI Taxonomy" id="217144"/>
    <lineage>
        <taxon>Bacteria</taxon>
        <taxon>Bacillati</taxon>
        <taxon>Actinomycetota</taxon>
        <taxon>Actinomycetes</taxon>
        <taxon>Geodermatophilales</taxon>
        <taxon>Geodermatophilaceae</taxon>
        <taxon>Blastococcus</taxon>
        <taxon>environmental samples</taxon>
    </lineage>
</organism>
<feature type="compositionally biased region" description="Basic residues" evidence="1">
    <location>
        <begin position="84"/>
        <end position="104"/>
    </location>
</feature>
<dbReference type="GO" id="GO:0047423">
    <property type="term" value="F:N-methylhydantoinase (ATP-hydrolyzing) activity"/>
    <property type="evidence" value="ECO:0007669"/>
    <property type="project" value="UniProtKB-EC"/>
</dbReference>
<feature type="compositionally biased region" description="Low complexity" evidence="1">
    <location>
        <begin position="196"/>
        <end position="211"/>
    </location>
</feature>
<dbReference type="EC" id="3.5.2.14" evidence="2"/>
<evidence type="ECO:0000256" key="1">
    <source>
        <dbReference type="SAM" id="MobiDB-lite"/>
    </source>
</evidence>
<accession>A0A6J4HT09</accession>
<feature type="compositionally biased region" description="Basic residues" evidence="1">
    <location>
        <begin position="568"/>
        <end position="588"/>
    </location>
</feature>
<feature type="compositionally biased region" description="Basic residues" evidence="1">
    <location>
        <begin position="599"/>
        <end position="611"/>
    </location>
</feature>
<feature type="non-terminal residue" evidence="2">
    <location>
        <position position="1"/>
    </location>
</feature>
<feature type="non-terminal residue" evidence="2">
    <location>
        <position position="628"/>
    </location>
</feature>
<dbReference type="AlphaFoldDB" id="A0A6J4HT09"/>
<dbReference type="EMBL" id="CADCTI010000100">
    <property type="protein sequence ID" value="CAA9232025.1"/>
    <property type="molecule type" value="Genomic_DNA"/>
</dbReference>
<name>A0A6J4HT09_9ACTN</name>
<keyword evidence="2" id="KW-0378">Hydrolase</keyword>